<comment type="caution">
    <text evidence="9">The sequence shown here is derived from an EMBL/GenBank/DDBJ whole genome shotgun (WGS) entry which is preliminary data.</text>
</comment>
<evidence type="ECO:0000256" key="5">
    <source>
        <dbReference type="ARBA" id="ARBA00022989"/>
    </source>
</evidence>
<evidence type="ECO:0000256" key="7">
    <source>
        <dbReference type="RuleBase" id="RU369079"/>
    </source>
</evidence>
<reference evidence="9" key="1">
    <citation type="journal article" date="2020" name="mSystems">
        <title>Genome- and Community-Level Interaction Insights into Carbon Utilization and Element Cycling Functions of Hydrothermarchaeota in Hydrothermal Sediment.</title>
        <authorList>
            <person name="Zhou Z."/>
            <person name="Liu Y."/>
            <person name="Xu W."/>
            <person name="Pan J."/>
            <person name="Luo Z.H."/>
            <person name="Li M."/>
        </authorList>
    </citation>
    <scope>NUCLEOTIDE SEQUENCE [LARGE SCALE GENOMIC DNA]</scope>
    <source>
        <strain evidence="9">HyVt-346</strain>
    </source>
</reference>
<gene>
    <name evidence="9" type="ORF">ENH88_22520</name>
</gene>
<feature type="transmembrane region" description="Helical" evidence="7">
    <location>
        <begin position="276"/>
        <end position="297"/>
    </location>
</feature>
<dbReference type="RefSeq" id="WP_304185781.1">
    <property type="nucleotide sequence ID" value="NZ_DRGM01000212.1"/>
</dbReference>
<feature type="transmembrane region" description="Helical" evidence="7">
    <location>
        <begin position="139"/>
        <end position="166"/>
    </location>
</feature>
<dbReference type="GO" id="GO:0022857">
    <property type="term" value="F:transmembrane transporter activity"/>
    <property type="evidence" value="ECO:0007669"/>
    <property type="project" value="UniProtKB-UniRule"/>
</dbReference>
<evidence type="ECO:0000256" key="3">
    <source>
        <dbReference type="ARBA" id="ARBA00022519"/>
    </source>
</evidence>
<evidence type="ECO:0000256" key="4">
    <source>
        <dbReference type="ARBA" id="ARBA00022692"/>
    </source>
</evidence>
<keyword evidence="3 7" id="KW-0997">Cell inner membrane</keyword>
<keyword evidence="4 7" id="KW-0812">Transmembrane</keyword>
<dbReference type="PIRSF" id="PIRSF006066">
    <property type="entry name" value="HI0050"/>
    <property type="match status" value="1"/>
</dbReference>
<dbReference type="InterPro" id="IPR004681">
    <property type="entry name" value="TRAP_DctM"/>
</dbReference>
<sequence>MDLTAIVLIVCFFTLLFINVPISLCIALSTLAALLMHIDFTPATTTIAQQMAGGIDSFALLAIPFFILSGLIMGQGGIAKRLIECAMAMIGFLPGGLALVNVMSCMLFGAISGSAVAATSAIGSFMVPEMKKHGYSASFAAAVTASAATTGMLIPPSNILIIYAIASGGVSIAALFIAGYLPGILVGLALMIVCAIYSIRNNYPVTARLPFKIVLEKILAALPSLLLIFIVIGGIIGGVFTATEAGAIAVIYALVLSVFIYREINIAEMPAILLKACETTAIVMLIIAASSGMSWLLSYTHIPQLVSEFFLTLSENPLLILLLINLILILVGAFIDMTPAVLIFTPIFLPVAEQLGMSPIQFGIMIVLNLSIGLVSPPVGSVLFVSCAVAKTSLHKIIKPMLPLYAVMFLVLMLVTYVPAISETLPRLFGLIE</sequence>
<feature type="transmembrane region" description="Helical" evidence="7">
    <location>
        <begin position="172"/>
        <end position="197"/>
    </location>
</feature>
<proteinExistence type="inferred from homology"/>
<evidence type="ECO:0000256" key="1">
    <source>
        <dbReference type="ARBA" id="ARBA00004429"/>
    </source>
</evidence>
<comment type="similarity">
    <text evidence="7">Belongs to the TRAP transporter large permease family.</text>
</comment>
<feature type="transmembrane region" description="Helical" evidence="7">
    <location>
        <begin position="402"/>
        <end position="421"/>
    </location>
</feature>
<dbReference type="GO" id="GO:0005886">
    <property type="term" value="C:plasma membrane"/>
    <property type="evidence" value="ECO:0007669"/>
    <property type="project" value="UniProtKB-SubCell"/>
</dbReference>
<dbReference type="EMBL" id="DRGM01000212">
    <property type="protein sequence ID" value="HEA19174.1"/>
    <property type="molecule type" value="Genomic_DNA"/>
</dbReference>
<evidence type="ECO:0000256" key="6">
    <source>
        <dbReference type="ARBA" id="ARBA00023136"/>
    </source>
</evidence>
<keyword evidence="5 7" id="KW-1133">Transmembrane helix</keyword>
<dbReference type="PANTHER" id="PTHR33362:SF2">
    <property type="entry name" value="TRAP TRANSPORTER LARGE PERMEASE PROTEIN"/>
    <property type="match status" value="1"/>
</dbReference>
<comment type="function">
    <text evidence="7">Part of the tripartite ATP-independent periplasmic (TRAP) transport system.</text>
</comment>
<feature type="transmembrane region" description="Helical" evidence="7">
    <location>
        <begin position="218"/>
        <end position="240"/>
    </location>
</feature>
<evidence type="ECO:0000256" key="2">
    <source>
        <dbReference type="ARBA" id="ARBA00022475"/>
    </source>
</evidence>
<comment type="subunit">
    <text evidence="7">The complex comprises the extracytoplasmic solute receptor protein and the two transmembrane proteins.</text>
</comment>
<dbReference type="Proteomes" id="UP000886188">
    <property type="component" value="Unassembled WGS sequence"/>
</dbReference>
<dbReference type="Pfam" id="PF06808">
    <property type="entry name" value="DctM"/>
    <property type="match status" value="1"/>
</dbReference>
<feature type="transmembrane region" description="Helical" evidence="7">
    <location>
        <begin position="366"/>
        <end position="390"/>
    </location>
</feature>
<feature type="transmembrane region" description="Helical" evidence="7">
    <location>
        <begin position="246"/>
        <end position="264"/>
    </location>
</feature>
<protein>
    <recommendedName>
        <fullName evidence="7">TRAP transporter large permease protein</fullName>
    </recommendedName>
</protein>
<feature type="domain" description="TRAP C4-dicarboxylate transport system permease DctM subunit" evidence="8">
    <location>
        <begin position="9"/>
        <end position="421"/>
    </location>
</feature>
<comment type="subcellular location">
    <subcellularLocation>
        <location evidence="1 7">Cell inner membrane</location>
        <topology evidence="1 7">Multi-pass membrane protein</topology>
    </subcellularLocation>
</comment>
<feature type="transmembrane region" description="Helical" evidence="7">
    <location>
        <begin position="342"/>
        <end position="360"/>
    </location>
</feature>
<evidence type="ECO:0000259" key="8">
    <source>
        <dbReference type="Pfam" id="PF06808"/>
    </source>
</evidence>
<accession>A0A7V1D3D1</accession>
<name>A0A7V1D3D1_9GAMM</name>
<dbReference type="NCBIfam" id="TIGR00786">
    <property type="entry name" value="dctM"/>
    <property type="match status" value="1"/>
</dbReference>
<feature type="transmembrane region" description="Helical" evidence="7">
    <location>
        <begin position="82"/>
        <end position="100"/>
    </location>
</feature>
<dbReference type="PANTHER" id="PTHR33362">
    <property type="entry name" value="SIALIC ACID TRAP TRANSPORTER PERMEASE PROTEIN SIAT-RELATED"/>
    <property type="match status" value="1"/>
</dbReference>
<feature type="transmembrane region" description="Helical" evidence="7">
    <location>
        <begin position="317"/>
        <end position="335"/>
    </location>
</feature>
<dbReference type="AlphaFoldDB" id="A0A7V1D3D1"/>
<dbReference type="InterPro" id="IPR010656">
    <property type="entry name" value="DctM"/>
</dbReference>
<keyword evidence="2" id="KW-1003">Cell membrane</keyword>
<keyword evidence="6 7" id="KW-0472">Membrane</keyword>
<evidence type="ECO:0000313" key="9">
    <source>
        <dbReference type="EMBL" id="HEA19174.1"/>
    </source>
</evidence>
<feature type="transmembrane region" description="Helical" evidence="7">
    <location>
        <begin position="51"/>
        <end position="73"/>
    </location>
</feature>
<keyword evidence="7" id="KW-0813">Transport</keyword>
<organism evidence="9">
    <name type="scientific">Pseudoalteromonas prydzensis</name>
    <dbReference type="NCBI Taxonomy" id="182141"/>
    <lineage>
        <taxon>Bacteria</taxon>
        <taxon>Pseudomonadati</taxon>
        <taxon>Pseudomonadota</taxon>
        <taxon>Gammaproteobacteria</taxon>
        <taxon>Alteromonadales</taxon>
        <taxon>Pseudoalteromonadaceae</taxon>
        <taxon>Pseudoalteromonas</taxon>
    </lineage>
</organism>